<dbReference type="AlphaFoldDB" id="C0NYF9"/>
<dbReference type="InParanoid" id="C0NYF9"/>
<reference evidence="2" key="1">
    <citation type="submission" date="2009-02" db="EMBL/GenBank/DDBJ databases">
        <title>The Genome Sequence of Ajellomyces capsulatus strain G186AR.</title>
        <authorList>
            <consortium name="The Broad Institute Genome Sequencing Platform"/>
            <person name="Champion M."/>
            <person name="Cuomo C."/>
            <person name="Ma L.-J."/>
            <person name="Henn M.R."/>
            <person name="Sil A."/>
            <person name="Goldman B."/>
            <person name="Young S.K."/>
            <person name="Kodira C.D."/>
            <person name="Zeng Q."/>
            <person name="Koehrsen M."/>
            <person name="Alvarado L."/>
            <person name="Berlin A."/>
            <person name="Borenstein D."/>
            <person name="Chen Z."/>
            <person name="Engels R."/>
            <person name="Freedman E."/>
            <person name="Gellesch M."/>
            <person name="Goldberg J."/>
            <person name="Griggs A."/>
            <person name="Gujja S."/>
            <person name="Heiman D."/>
            <person name="Hepburn T."/>
            <person name="Howarth C."/>
            <person name="Jen D."/>
            <person name="Larson L."/>
            <person name="Lewis B."/>
            <person name="Mehta T."/>
            <person name="Park D."/>
            <person name="Pearson M."/>
            <person name="Roberts A."/>
            <person name="Saif S."/>
            <person name="Shea T."/>
            <person name="Shenoy N."/>
            <person name="Sisk P."/>
            <person name="Stolte C."/>
            <person name="Sykes S."/>
            <person name="Walk T."/>
            <person name="White J."/>
            <person name="Yandava C."/>
            <person name="Klein B."/>
            <person name="McEwen J.G."/>
            <person name="Puccia R."/>
            <person name="Goldman G.H."/>
            <person name="Felipe M.S."/>
            <person name="Nino-Vega G."/>
            <person name="San-Blas G."/>
            <person name="Taylor J."/>
            <person name="Mendoza L."/>
            <person name="Galagan J."/>
            <person name="Nusbaum C."/>
            <person name="Birren B."/>
        </authorList>
    </citation>
    <scope>NUCLEOTIDE SEQUENCE</scope>
    <source>
        <strain evidence="2">G186AR</strain>
    </source>
</reference>
<organism evidence="2 3">
    <name type="scientific">Ajellomyces capsulatus (strain G186AR / H82 / ATCC MYA-2454 / RMSCC 2432)</name>
    <name type="common">Darling's disease fungus</name>
    <name type="synonym">Histoplasma capsulatum</name>
    <dbReference type="NCBI Taxonomy" id="447093"/>
    <lineage>
        <taxon>Eukaryota</taxon>
        <taxon>Fungi</taxon>
        <taxon>Dikarya</taxon>
        <taxon>Ascomycota</taxon>
        <taxon>Pezizomycotina</taxon>
        <taxon>Eurotiomycetes</taxon>
        <taxon>Eurotiomycetidae</taxon>
        <taxon>Onygenales</taxon>
        <taxon>Ajellomycetaceae</taxon>
        <taxon>Histoplasma</taxon>
    </lineage>
</organism>
<sequence length="377" mass="42326">METDEDEMLTCAVQASLRLHKEHQKNLEDAVVSQLENEEKALRESEAEAAEAQRARQDEEDQLRSILERSVADAEEARIRRRIAEEERARLDRLFGSGNKLGMDQTSRLLSHMRANGGRMLQDDRPLRVEHDEGELVQGPREPDSVLQPACSRRLSGTPSGLSGLELRVDRALMERALNRPQLPAVAIARRNTSPAARQILSSRSTQSPEPTQRYDLNMSERRPLTTAATILSSTDGGGRSHSRVNRNPLPSIMSYSLDEILSRSRRDAFPTGFYTPAVEERNNVELQAAINESAGGRYRDEEEEAIRRNRDIPTYPEAVFMKFYPAPRGRRYVFQGPSSVTFDGEGGEKVQWEIVGDMDLGEAVGIANKNVDSKDL</sequence>
<protein>
    <submittedName>
        <fullName evidence="2">Uncharacterized protein</fullName>
    </submittedName>
</protein>
<evidence type="ECO:0000313" key="2">
    <source>
        <dbReference type="EMBL" id="EEH03827.1"/>
    </source>
</evidence>
<dbReference type="HOGENOM" id="CLU_747972_0_0_1"/>
<proteinExistence type="predicted"/>
<evidence type="ECO:0000313" key="3">
    <source>
        <dbReference type="Proteomes" id="UP000001631"/>
    </source>
</evidence>
<feature type="region of interest" description="Disordered" evidence="1">
    <location>
        <begin position="133"/>
        <end position="157"/>
    </location>
</feature>
<feature type="region of interest" description="Disordered" evidence="1">
    <location>
        <begin position="37"/>
        <end position="62"/>
    </location>
</feature>
<dbReference type="EMBL" id="GG663376">
    <property type="protein sequence ID" value="EEH03827.1"/>
    <property type="molecule type" value="Genomic_DNA"/>
</dbReference>
<accession>C0NYF9</accession>
<name>C0NYF9_AJECG</name>
<keyword evidence="3" id="KW-1185">Reference proteome</keyword>
<dbReference type="GeneID" id="69040969"/>
<dbReference type="RefSeq" id="XP_045284308.1">
    <property type="nucleotide sequence ID" value="XM_045435002.1"/>
</dbReference>
<evidence type="ECO:0000256" key="1">
    <source>
        <dbReference type="SAM" id="MobiDB-lite"/>
    </source>
</evidence>
<gene>
    <name evidence="2" type="ORF">HCBG_07953</name>
</gene>
<dbReference type="Proteomes" id="UP000001631">
    <property type="component" value="Unassembled WGS sequence"/>
</dbReference>